<keyword evidence="3" id="KW-0539">Nucleus</keyword>
<keyword evidence="6" id="KW-1185">Reference proteome</keyword>
<dbReference type="OrthoDB" id="1098796at2759"/>
<dbReference type="AlphaFoldDB" id="A0A8T0RPM0"/>
<dbReference type="InterPro" id="IPR031425">
    <property type="entry name" value="NPR1/NH1-interacting"/>
</dbReference>
<feature type="region of interest" description="Disordered" evidence="4">
    <location>
        <begin position="87"/>
        <end position="137"/>
    </location>
</feature>
<comment type="similarity">
    <text evidence="2">Belongs to the NPR1-interactor family.</text>
</comment>
<reference evidence="5 6" key="1">
    <citation type="submission" date="2020-05" db="EMBL/GenBank/DDBJ databases">
        <title>WGS assembly of Panicum virgatum.</title>
        <authorList>
            <person name="Lovell J.T."/>
            <person name="Jenkins J."/>
            <person name="Shu S."/>
            <person name="Juenger T.E."/>
            <person name="Schmutz J."/>
        </authorList>
    </citation>
    <scope>NUCLEOTIDE SEQUENCE [LARGE SCALE GENOMIC DNA]</scope>
    <source>
        <strain evidence="6">cv. AP13</strain>
    </source>
</reference>
<feature type="compositionally biased region" description="Low complexity" evidence="4">
    <location>
        <begin position="33"/>
        <end position="47"/>
    </location>
</feature>
<comment type="subcellular location">
    <subcellularLocation>
        <location evidence="1">Nucleus</location>
    </subcellularLocation>
</comment>
<evidence type="ECO:0000256" key="2">
    <source>
        <dbReference type="ARBA" id="ARBA00009937"/>
    </source>
</evidence>
<accession>A0A8T0RPM0</accession>
<dbReference type="EMBL" id="CM029046">
    <property type="protein sequence ID" value="KAG2587200.1"/>
    <property type="molecule type" value="Genomic_DNA"/>
</dbReference>
<dbReference type="Proteomes" id="UP000823388">
    <property type="component" value="Chromosome 5N"/>
</dbReference>
<comment type="caution">
    <text evidence="5">The sequence shown here is derived from an EMBL/GenBank/DDBJ whole genome shotgun (WGS) entry which is preliminary data.</text>
</comment>
<evidence type="ECO:0000313" key="5">
    <source>
        <dbReference type="EMBL" id="KAG2587200.1"/>
    </source>
</evidence>
<evidence type="ECO:0000256" key="3">
    <source>
        <dbReference type="ARBA" id="ARBA00023242"/>
    </source>
</evidence>
<evidence type="ECO:0000313" key="6">
    <source>
        <dbReference type="Proteomes" id="UP000823388"/>
    </source>
</evidence>
<gene>
    <name evidence="5" type="ORF">PVAP13_5NG125662</name>
</gene>
<dbReference type="PANTHER" id="PTHR33669:SF12">
    <property type="entry name" value="PROTEIN NEGATIVE REGULATOR OF RESISTANCE"/>
    <property type="match status" value="1"/>
</dbReference>
<dbReference type="GO" id="GO:0010112">
    <property type="term" value="P:regulation of systemic acquired resistance"/>
    <property type="evidence" value="ECO:0007669"/>
    <property type="project" value="InterPro"/>
</dbReference>
<dbReference type="PANTHER" id="PTHR33669">
    <property type="entry name" value="PROTEIN NEGATIVE REGULATOR OF RESISTANCE"/>
    <property type="match status" value="1"/>
</dbReference>
<evidence type="ECO:0000256" key="1">
    <source>
        <dbReference type="ARBA" id="ARBA00004123"/>
    </source>
</evidence>
<protein>
    <submittedName>
        <fullName evidence="5">Uncharacterized protein</fullName>
    </submittedName>
</protein>
<evidence type="ECO:0000256" key="4">
    <source>
        <dbReference type="SAM" id="MobiDB-lite"/>
    </source>
</evidence>
<sequence length="137" mass="14388">MLARSSARSAQHAVRPNMDASAATAKRKRDATDIAGADPAPAAAVEASDAEVEEFYAILRRMRDASRRICGAAPRAPAWRPTFCWEDFATPAPPARPPAQARPDEPGAAPPRAGLDLNAEPEPEAPGTPRSAARAPA</sequence>
<proteinExistence type="inferred from homology"/>
<feature type="region of interest" description="Disordered" evidence="4">
    <location>
        <begin position="1"/>
        <end position="47"/>
    </location>
</feature>
<dbReference type="GO" id="GO:0005634">
    <property type="term" value="C:nucleus"/>
    <property type="evidence" value="ECO:0007669"/>
    <property type="project" value="UniProtKB-SubCell"/>
</dbReference>
<organism evidence="5 6">
    <name type="scientific">Panicum virgatum</name>
    <name type="common">Blackwell switchgrass</name>
    <dbReference type="NCBI Taxonomy" id="38727"/>
    <lineage>
        <taxon>Eukaryota</taxon>
        <taxon>Viridiplantae</taxon>
        <taxon>Streptophyta</taxon>
        <taxon>Embryophyta</taxon>
        <taxon>Tracheophyta</taxon>
        <taxon>Spermatophyta</taxon>
        <taxon>Magnoliopsida</taxon>
        <taxon>Liliopsida</taxon>
        <taxon>Poales</taxon>
        <taxon>Poaceae</taxon>
        <taxon>PACMAD clade</taxon>
        <taxon>Panicoideae</taxon>
        <taxon>Panicodae</taxon>
        <taxon>Paniceae</taxon>
        <taxon>Panicinae</taxon>
        <taxon>Panicum</taxon>
        <taxon>Panicum sect. Hiantes</taxon>
    </lineage>
</organism>
<name>A0A8T0RPM0_PANVG</name>